<organism evidence="2">
    <name type="scientific">uncultured Solirubrobacteraceae bacterium</name>
    <dbReference type="NCBI Taxonomy" id="1162706"/>
    <lineage>
        <taxon>Bacteria</taxon>
        <taxon>Bacillati</taxon>
        <taxon>Actinomycetota</taxon>
        <taxon>Thermoleophilia</taxon>
        <taxon>Solirubrobacterales</taxon>
        <taxon>Solirubrobacteraceae</taxon>
        <taxon>environmental samples</taxon>
    </lineage>
</organism>
<feature type="domain" description="VOC" evidence="1">
    <location>
        <begin position="4"/>
        <end position="116"/>
    </location>
</feature>
<dbReference type="InterPro" id="IPR004360">
    <property type="entry name" value="Glyas_Fos-R_dOase_dom"/>
</dbReference>
<accession>A0A6J4STM3</accession>
<gene>
    <name evidence="2" type="ORF">AVDCRST_MAG13-2482</name>
</gene>
<reference evidence="2" key="1">
    <citation type="submission" date="2020-02" db="EMBL/GenBank/DDBJ databases">
        <authorList>
            <person name="Meier V. D."/>
        </authorList>
    </citation>
    <scope>NUCLEOTIDE SEQUENCE</scope>
    <source>
        <strain evidence="2">AVDCRST_MAG13</strain>
    </source>
</reference>
<proteinExistence type="predicted"/>
<protein>
    <recommendedName>
        <fullName evidence="1">VOC domain-containing protein</fullName>
    </recommendedName>
</protein>
<dbReference type="InterPro" id="IPR052164">
    <property type="entry name" value="Anthracycline_SecMetBiosynth"/>
</dbReference>
<evidence type="ECO:0000259" key="1">
    <source>
        <dbReference type="PROSITE" id="PS51819"/>
    </source>
</evidence>
<dbReference type="AlphaFoldDB" id="A0A6J4STM3"/>
<dbReference type="Gene3D" id="3.10.180.10">
    <property type="entry name" value="2,3-Dihydroxybiphenyl 1,2-Dioxygenase, domain 1"/>
    <property type="match status" value="1"/>
</dbReference>
<evidence type="ECO:0000313" key="2">
    <source>
        <dbReference type="EMBL" id="CAA9505011.1"/>
    </source>
</evidence>
<sequence length="118" mass="12541">MVKGVATVWLPVTDMERAVGFYRDTLGLSVSSQQPEWAELEAEGLKIGLNARDEETPGGDGGAVVAFRPDGGIDETVSELQGKGVEFAPGGISDHPWGRVATFKDPDGNDLQLYAPPQ</sequence>
<dbReference type="InterPro" id="IPR029068">
    <property type="entry name" value="Glyas_Bleomycin-R_OHBP_Dase"/>
</dbReference>
<dbReference type="SUPFAM" id="SSF54593">
    <property type="entry name" value="Glyoxalase/Bleomycin resistance protein/Dihydroxybiphenyl dioxygenase"/>
    <property type="match status" value="1"/>
</dbReference>
<name>A0A6J4STM3_9ACTN</name>
<dbReference type="EMBL" id="CADCVO010000392">
    <property type="protein sequence ID" value="CAA9505011.1"/>
    <property type="molecule type" value="Genomic_DNA"/>
</dbReference>
<dbReference type="PANTHER" id="PTHR33993">
    <property type="entry name" value="GLYOXALASE-RELATED"/>
    <property type="match status" value="1"/>
</dbReference>
<dbReference type="PROSITE" id="PS51819">
    <property type="entry name" value="VOC"/>
    <property type="match status" value="1"/>
</dbReference>
<dbReference type="Pfam" id="PF00903">
    <property type="entry name" value="Glyoxalase"/>
    <property type="match status" value="1"/>
</dbReference>
<dbReference type="InterPro" id="IPR037523">
    <property type="entry name" value="VOC_core"/>
</dbReference>